<sequence length="118" mass="12942">MQREIRVLGEARALKDAPAELVSMCRTGLDAIHLCIQLSGYGHYFIAEELGIDKGHMSRMMQGKAGFPTDKRIKLMELCGNRAPVQFEALGVGCELVELSKDAQIRALEKQLAALKAA</sequence>
<dbReference type="Proteomes" id="UP000257016">
    <property type="component" value="Unassembled WGS sequence"/>
</dbReference>
<reference evidence="1" key="1">
    <citation type="submission" date="2018-01" db="EMBL/GenBank/DDBJ databases">
        <authorList>
            <person name="Clerissi C."/>
        </authorList>
    </citation>
    <scope>NUCLEOTIDE SEQUENCE</scope>
    <source>
        <strain evidence="1">Cupriavidus taiwanensis LMG 19430</strain>
    </source>
</reference>
<proteinExistence type="predicted"/>
<evidence type="ECO:0000313" key="1">
    <source>
        <dbReference type="EMBL" id="SOY65624.1"/>
    </source>
</evidence>
<organism evidence="1">
    <name type="scientific">Cupriavidus taiwanensis</name>
    <dbReference type="NCBI Taxonomy" id="164546"/>
    <lineage>
        <taxon>Bacteria</taxon>
        <taxon>Pseudomonadati</taxon>
        <taxon>Pseudomonadota</taxon>
        <taxon>Betaproteobacteria</taxon>
        <taxon>Burkholderiales</taxon>
        <taxon>Burkholderiaceae</taxon>
        <taxon>Cupriavidus</taxon>
    </lineage>
</organism>
<dbReference type="EMBL" id="OFSN01000015">
    <property type="protein sequence ID" value="SOY65624.1"/>
    <property type="molecule type" value="Genomic_DNA"/>
</dbReference>
<comment type="caution">
    <text evidence="1">The sequence shown here is derived from an EMBL/GenBank/DDBJ whole genome shotgun (WGS) entry which is preliminary data.</text>
</comment>
<accession>A0A375C9D4</accession>
<gene>
    <name evidence="1" type="ORF">CBM2586_B10219</name>
</gene>
<name>A0A375C9D4_9BURK</name>
<protein>
    <submittedName>
        <fullName evidence="1">Uncharacterized protein</fullName>
    </submittedName>
</protein>
<dbReference type="AlphaFoldDB" id="A0A375C9D4"/>